<dbReference type="AlphaFoldDB" id="A0A9Q9RKA5"/>
<gene>
    <name evidence="1" type="ORF">C2S_5424</name>
</gene>
<reference evidence="1" key="1">
    <citation type="submission" date="2019-05" db="EMBL/GenBank/DDBJ databases">
        <authorList>
            <person name="Piombo E."/>
        </authorList>
    </citation>
    <scope>NUCLEOTIDE SEQUENCE</scope>
    <source>
        <strain evidence="1">C2S</strain>
    </source>
</reference>
<evidence type="ECO:0000313" key="1">
    <source>
        <dbReference type="EMBL" id="VTT64423.1"/>
    </source>
</evidence>
<comment type="caution">
    <text evidence="1">The sequence shown here is derived from an EMBL/GenBank/DDBJ whole genome shotgun (WGS) entry which is preliminary data.</text>
</comment>
<protein>
    <submittedName>
        <fullName evidence="1">Uncharacterized protein</fullName>
    </submittedName>
</protein>
<accession>A0A9Q9RKA5</accession>
<dbReference type="Gene3D" id="2.60.120.10">
    <property type="entry name" value="Jelly Rolls"/>
    <property type="match status" value="2"/>
</dbReference>
<organism evidence="1 2">
    <name type="scientific">Fusarium fujikuroi</name>
    <name type="common">Bakanae and foot rot disease fungus</name>
    <name type="synonym">Gibberella fujikuroi</name>
    <dbReference type="NCBI Taxonomy" id="5127"/>
    <lineage>
        <taxon>Eukaryota</taxon>
        <taxon>Fungi</taxon>
        <taxon>Dikarya</taxon>
        <taxon>Ascomycota</taxon>
        <taxon>Pezizomycotina</taxon>
        <taxon>Sordariomycetes</taxon>
        <taxon>Hypocreomycetidae</taxon>
        <taxon>Hypocreales</taxon>
        <taxon>Nectriaceae</taxon>
        <taxon>Fusarium</taxon>
        <taxon>Fusarium fujikuroi species complex</taxon>
    </lineage>
</organism>
<name>A0A9Q9RKA5_FUSFU</name>
<dbReference type="EMBL" id="CABFJX010000113">
    <property type="protein sequence ID" value="VTT64423.1"/>
    <property type="molecule type" value="Genomic_DNA"/>
</dbReference>
<proteinExistence type="predicted"/>
<sequence>MTSAESSTPKATPVWPASKNTYAHFHHPDHFKNAVHAYQFINDPTEIFSIITPAGFQHMFRGLDESVHMSPTLLPSKVLTSQVLFGRIQFPDVDYCFYVSDGNLEITISETDSSRMGSDEVVSLPAGTHLYIRPVNSYFKVFVDAQPGRLVDLLYAVRKDKPHAGLIALHAS</sequence>
<dbReference type="InterPro" id="IPR014710">
    <property type="entry name" value="RmlC-like_jellyroll"/>
</dbReference>
<dbReference type="Proteomes" id="UP000760494">
    <property type="component" value="Unassembled WGS sequence"/>
</dbReference>
<evidence type="ECO:0000313" key="2">
    <source>
        <dbReference type="Proteomes" id="UP000760494"/>
    </source>
</evidence>